<feature type="non-terminal residue" evidence="2">
    <location>
        <position position="1"/>
    </location>
</feature>
<proteinExistence type="predicted"/>
<feature type="non-terminal residue" evidence="2">
    <location>
        <position position="150"/>
    </location>
</feature>
<dbReference type="EMBL" id="CAUYUJ010021807">
    <property type="protein sequence ID" value="CAK0907111.1"/>
    <property type="molecule type" value="Genomic_DNA"/>
</dbReference>
<name>A0ABN9Y3M8_9DINO</name>
<accession>A0ABN9Y3M8</accession>
<feature type="compositionally biased region" description="Basic residues" evidence="1">
    <location>
        <begin position="66"/>
        <end position="87"/>
    </location>
</feature>
<reference evidence="2" key="1">
    <citation type="submission" date="2023-10" db="EMBL/GenBank/DDBJ databases">
        <authorList>
            <person name="Chen Y."/>
            <person name="Shah S."/>
            <person name="Dougan E. K."/>
            <person name="Thang M."/>
            <person name="Chan C."/>
        </authorList>
    </citation>
    <scope>NUCLEOTIDE SEQUENCE [LARGE SCALE GENOMIC DNA]</scope>
</reference>
<feature type="region of interest" description="Disordered" evidence="1">
    <location>
        <begin position="55"/>
        <end position="150"/>
    </location>
</feature>
<gene>
    <name evidence="2" type="ORF">PCOR1329_LOCUS82239</name>
</gene>
<protein>
    <submittedName>
        <fullName evidence="2">Uncharacterized protein</fullName>
    </submittedName>
</protein>
<sequence>AGTPPGVWGQLPSAGFSSWAALWRSPGPSRAAGGRTLAQNRPLRFLFGASELWGRRSSRTTSSRAAHPRRRRTTSSRAARRAARPRSRWTVPRRAPSRTCCSRLRGAPRRSGRAEPGGLHAPFDAAPVGRPDSLTEPQNCSRRPCRARAT</sequence>
<keyword evidence="3" id="KW-1185">Reference proteome</keyword>
<comment type="caution">
    <text evidence="2">The sequence shown here is derived from an EMBL/GenBank/DDBJ whole genome shotgun (WGS) entry which is preliminary data.</text>
</comment>
<organism evidence="2 3">
    <name type="scientific">Prorocentrum cordatum</name>
    <dbReference type="NCBI Taxonomy" id="2364126"/>
    <lineage>
        <taxon>Eukaryota</taxon>
        <taxon>Sar</taxon>
        <taxon>Alveolata</taxon>
        <taxon>Dinophyceae</taxon>
        <taxon>Prorocentrales</taxon>
        <taxon>Prorocentraceae</taxon>
        <taxon>Prorocentrum</taxon>
    </lineage>
</organism>
<evidence type="ECO:0000313" key="2">
    <source>
        <dbReference type="EMBL" id="CAK0907111.1"/>
    </source>
</evidence>
<dbReference type="Proteomes" id="UP001189429">
    <property type="component" value="Unassembled WGS sequence"/>
</dbReference>
<evidence type="ECO:0000313" key="3">
    <source>
        <dbReference type="Proteomes" id="UP001189429"/>
    </source>
</evidence>
<evidence type="ECO:0000256" key="1">
    <source>
        <dbReference type="SAM" id="MobiDB-lite"/>
    </source>
</evidence>